<organism evidence="1 2">
    <name type="scientific">Dethiobacter alkaliphilus AHT 1</name>
    <dbReference type="NCBI Taxonomy" id="555088"/>
    <lineage>
        <taxon>Bacteria</taxon>
        <taxon>Bacillati</taxon>
        <taxon>Bacillota</taxon>
        <taxon>Dethiobacteria</taxon>
        <taxon>Dethiobacterales</taxon>
        <taxon>Dethiobacteraceae</taxon>
        <taxon>Dethiobacter</taxon>
    </lineage>
</organism>
<comment type="caution">
    <text evidence="1">The sequence shown here is derived from an EMBL/GenBank/DDBJ whole genome shotgun (WGS) entry which is preliminary data.</text>
</comment>
<sequence>MDFERWFNERTSRFERLLIKSAAVLLFVLLVSQALLINPQVRSRLSLVERLEGVPYEQEVEQEQETSARPPVQAETFYLELSVINEIDASLLSVYVNGEKAATFGNDGTAKVEVHDGDLVEVDGDHSIYDIEVVVSAISDGVVSPEEGQVVTYFGRPETISWVVVQGN</sequence>
<keyword evidence="2" id="KW-1185">Reference proteome</keyword>
<evidence type="ECO:0000313" key="2">
    <source>
        <dbReference type="Proteomes" id="UP000006443"/>
    </source>
</evidence>
<dbReference type="STRING" id="555088.DealDRAFT_0663"/>
<dbReference type="AlphaFoldDB" id="C0GDV4"/>
<reference evidence="1 2" key="1">
    <citation type="submission" date="2009-02" db="EMBL/GenBank/DDBJ databases">
        <title>Sequencing of the draft genome and assembly of Dethiobacter alkaliphilus AHT 1.</title>
        <authorList>
            <consortium name="US DOE Joint Genome Institute (JGI-PGF)"/>
            <person name="Lucas S."/>
            <person name="Copeland A."/>
            <person name="Lapidus A."/>
            <person name="Glavina del Rio T."/>
            <person name="Dalin E."/>
            <person name="Tice H."/>
            <person name="Bruce D."/>
            <person name="Goodwin L."/>
            <person name="Pitluck S."/>
            <person name="Larimer F."/>
            <person name="Land M.L."/>
            <person name="Hauser L."/>
            <person name="Muyzer G."/>
        </authorList>
    </citation>
    <scope>NUCLEOTIDE SEQUENCE [LARGE SCALE GENOMIC DNA]</scope>
    <source>
        <strain evidence="1 2">AHT 1</strain>
    </source>
</reference>
<dbReference type="RefSeq" id="WP_008514855.1">
    <property type="nucleotide sequence ID" value="NZ_ACJM01000003.1"/>
</dbReference>
<protein>
    <submittedName>
        <fullName evidence="1">Uncharacterized protein</fullName>
    </submittedName>
</protein>
<name>C0GDV4_DETAL</name>
<gene>
    <name evidence="1" type="ORF">DealDRAFT_0663</name>
</gene>
<dbReference type="EMBL" id="ACJM01000003">
    <property type="protein sequence ID" value="EEG78248.1"/>
    <property type="molecule type" value="Genomic_DNA"/>
</dbReference>
<proteinExistence type="predicted"/>
<dbReference type="eggNOG" id="ENOG50339NU">
    <property type="taxonomic scope" value="Bacteria"/>
</dbReference>
<dbReference type="Proteomes" id="UP000006443">
    <property type="component" value="Unassembled WGS sequence"/>
</dbReference>
<accession>C0GDV4</accession>
<evidence type="ECO:0000313" key="1">
    <source>
        <dbReference type="EMBL" id="EEG78248.1"/>
    </source>
</evidence>